<evidence type="ECO:0000256" key="8">
    <source>
        <dbReference type="ARBA" id="ARBA00048478"/>
    </source>
</evidence>
<dbReference type="GO" id="GO:0015949">
    <property type="term" value="P:nucleobase-containing small molecule interconversion"/>
    <property type="evidence" value="ECO:0007669"/>
    <property type="project" value="TreeGrafter"/>
</dbReference>
<organism evidence="10">
    <name type="scientific">hydrothermal vent metagenome</name>
    <dbReference type="NCBI Taxonomy" id="652676"/>
    <lineage>
        <taxon>unclassified sequences</taxon>
        <taxon>metagenomes</taxon>
        <taxon>ecological metagenomes</taxon>
    </lineage>
</organism>
<dbReference type="GO" id="GO:0036430">
    <property type="term" value="F:CMP kinase activity"/>
    <property type="evidence" value="ECO:0007669"/>
    <property type="project" value="RHEA"/>
</dbReference>
<evidence type="ECO:0000256" key="3">
    <source>
        <dbReference type="ARBA" id="ARBA00022679"/>
    </source>
</evidence>
<dbReference type="AlphaFoldDB" id="A0A3B0ZBJ7"/>
<evidence type="ECO:0000256" key="6">
    <source>
        <dbReference type="ARBA" id="ARBA00022840"/>
    </source>
</evidence>
<keyword evidence="5 10" id="KW-0418">Kinase</keyword>
<evidence type="ECO:0000256" key="4">
    <source>
        <dbReference type="ARBA" id="ARBA00022741"/>
    </source>
</evidence>
<dbReference type="SUPFAM" id="SSF52540">
    <property type="entry name" value="P-loop containing nucleoside triphosphate hydrolases"/>
    <property type="match status" value="1"/>
</dbReference>
<evidence type="ECO:0000313" key="10">
    <source>
        <dbReference type="EMBL" id="VAW85593.1"/>
    </source>
</evidence>
<comment type="catalytic activity">
    <reaction evidence="8">
        <text>CMP + ATP = CDP + ADP</text>
        <dbReference type="Rhea" id="RHEA:11600"/>
        <dbReference type="ChEBI" id="CHEBI:30616"/>
        <dbReference type="ChEBI" id="CHEBI:58069"/>
        <dbReference type="ChEBI" id="CHEBI:60377"/>
        <dbReference type="ChEBI" id="CHEBI:456216"/>
        <dbReference type="EC" id="2.7.4.25"/>
    </reaction>
</comment>
<keyword evidence="6" id="KW-0067">ATP-binding</keyword>
<dbReference type="InterPro" id="IPR011994">
    <property type="entry name" value="Cytidylate_kinase_dom"/>
</dbReference>
<accession>A0A3B0ZBJ7</accession>
<dbReference type="InterPro" id="IPR003136">
    <property type="entry name" value="Cytidylate_kin"/>
</dbReference>
<gene>
    <name evidence="10" type="ORF">MNBD_GAMMA18-1253</name>
</gene>
<comment type="similarity">
    <text evidence="1">Belongs to the cytidylate kinase family. Type 1 subfamily.</text>
</comment>
<dbReference type="CDD" id="cd02020">
    <property type="entry name" value="CMPK"/>
    <property type="match status" value="1"/>
</dbReference>
<sequence>MRDDFGNSTVPVIAIDGPSGAGKGTIGRRLAKSLGFAFLDSGALYRLSALAATHHGISLDDEESISTLAAHLDVQFRSNPENGDGLILLEGEDVTRAIRTEECGLAASRVAALSSVRQALLERQWAFRESPGLVADGRDMASVVFPDAPLKVFLTATAEERARRRYNQLMEKGEAVKIEGILGDIIKRDEQDQQRTVAPLRALPDAVLIDTTSMTIDQIIDELTELCRDRLELTI</sequence>
<dbReference type="PANTHER" id="PTHR21299:SF2">
    <property type="entry name" value="CYTIDYLATE KINASE"/>
    <property type="match status" value="1"/>
</dbReference>
<keyword evidence="4" id="KW-0547">Nucleotide-binding</keyword>
<evidence type="ECO:0000259" key="9">
    <source>
        <dbReference type="Pfam" id="PF02224"/>
    </source>
</evidence>
<dbReference type="GO" id="GO:0005829">
    <property type="term" value="C:cytosol"/>
    <property type="evidence" value="ECO:0007669"/>
    <property type="project" value="TreeGrafter"/>
</dbReference>
<dbReference type="InterPro" id="IPR027417">
    <property type="entry name" value="P-loop_NTPase"/>
</dbReference>
<dbReference type="HAMAP" id="MF_00238">
    <property type="entry name" value="Cytidyl_kinase_type1"/>
    <property type="match status" value="1"/>
</dbReference>
<dbReference type="EMBL" id="UOFP01000100">
    <property type="protein sequence ID" value="VAW85593.1"/>
    <property type="molecule type" value="Genomic_DNA"/>
</dbReference>
<dbReference type="GO" id="GO:0005524">
    <property type="term" value="F:ATP binding"/>
    <property type="evidence" value="ECO:0007669"/>
    <property type="project" value="UniProtKB-KW"/>
</dbReference>
<proteinExistence type="inferred from homology"/>
<dbReference type="EC" id="2.7.4.25" evidence="2"/>
<evidence type="ECO:0000256" key="7">
    <source>
        <dbReference type="ARBA" id="ARBA00047615"/>
    </source>
</evidence>
<evidence type="ECO:0000256" key="2">
    <source>
        <dbReference type="ARBA" id="ARBA00012906"/>
    </source>
</evidence>
<dbReference type="PANTHER" id="PTHR21299">
    <property type="entry name" value="CYTIDYLATE KINASE/PANTOATE-BETA-ALANINE LIGASE"/>
    <property type="match status" value="1"/>
</dbReference>
<dbReference type="NCBIfam" id="TIGR00017">
    <property type="entry name" value="cmk"/>
    <property type="match status" value="1"/>
</dbReference>
<dbReference type="GO" id="GO:0036431">
    <property type="term" value="F:dCMP kinase activity"/>
    <property type="evidence" value="ECO:0007669"/>
    <property type="project" value="InterPro"/>
</dbReference>
<dbReference type="Gene3D" id="3.40.50.300">
    <property type="entry name" value="P-loop containing nucleotide triphosphate hydrolases"/>
    <property type="match status" value="1"/>
</dbReference>
<reference evidence="10" key="1">
    <citation type="submission" date="2018-06" db="EMBL/GenBank/DDBJ databases">
        <authorList>
            <person name="Zhirakovskaya E."/>
        </authorList>
    </citation>
    <scope>NUCLEOTIDE SEQUENCE</scope>
</reference>
<keyword evidence="3 10" id="KW-0808">Transferase</keyword>
<feature type="domain" description="Cytidylate kinase" evidence="9">
    <location>
        <begin position="13"/>
        <end position="227"/>
    </location>
</feature>
<comment type="catalytic activity">
    <reaction evidence="7">
        <text>dCMP + ATP = dCDP + ADP</text>
        <dbReference type="Rhea" id="RHEA:25094"/>
        <dbReference type="ChEBI" id="CHEBI:30616"/>
        <dbReference type="ChEBI" id="CHEBI:57566"/>
        <dbReference type="ChEBI" id="CHEBI:58593"/>
        <dbReference type="ChEBI" id="CHEBI:456216"/>
        <dbReference type="EC" id="2.7.4.25"/>
    </reaction>
</comment>
<evidence type="ECO:0000256" key="1">
    <source>
        <dbReference type="ARBA" id="ARBA00009427"/>
    </source>
</evidence>
<protein>
    <recommendedName>
        <fullName evidence="2">(d)CMP kinase</fullName>
        <ecNumber evidence="2">2.7.4.25</ecNumber>
    </recommendedName>
</protein>
<evidence type="ECO:0000256" key="5">
    <source>
        <dbReference type="ARBA" id="ARBA00022777"/>
    </source>
</evidence>
<dbReference type="Pfam" id="PF02224">
    <property type="entry name" value="Cytidylate_kin"/>
    <property type="match status" value="1"/>
</dbReference>
<name>A0A3B0ZBJ7_9ZZZZ</name>